<dbReference type="PANTHER" id="PTHR43649">
    <property type="entry name" value="ARABINOSE-BINDING PROTEIN-RELATED"/>
    <property type="match status" value="1"/>
</dbReference>
<keyword evidence="2" id="KW-1185">Reference proteome</keyword>
<dbReference type="InterPro" id="IPR006059">
    <property type="entry name" value="SBP"/>
</dbReference>
<dbReference type="AlphaFoldDB" id="A0A6A9UXV9"/>
<dbReference type="RefSeq" id="WP_156610015.1">
    <property type="nucleotide sequence ID" value="NZ_WPCU01000006.1"/>
</dbReference>
<evidence type="ECO:0000313" key="2">
    <source>
        <dbReference type="Proteomes" id="UP000435304"/>
    </source>
</evidence>
<dbReference type="PANTHER" id="PTHR43649:SF30">
    <property type="entry name" value="ABC TRANSPORTER SUBSTRATE-BINDING PROTEIN"/>
    <property type="match status" value="1"/>
</dbReference>
<evidence type="ECO:0000313" key="1">
    <source>
        <dbReference type="EMBL" id="MVA76474.1"/>
    </source>
</evidence>
<dbReference type="CDD" id="cd14748">
    <property type="entry name" value="PBP2_UgpB"/>
    <property type="match status" value="1"/>
</dbReference>
<dbReference type="Pfam" id="PF13416">
    <property type="entry name" value="SBP_bac_8"/>
    <property type="match status" value="1"/>
</dbReference>
<gene>
    <name evidence="1" type="ORF">GC722_10625</name>
</gene>
<reference evidence="1 2" key="1">
    <citation type="submission" date="2019-12" db="EMBL/GenBank/DDBJ databases">
        <title>Auraticoccus cholistani sp. nov., an actinomycete isolated from soil of Cholistan desert.</title>
        <authorList>
            <person name="Cheema M.T."/>
        </authorList>
    </citation>
    <scope>NUCLEOTIDE SEQUENCE [LARGE SCALE GENOMIC DNA]</scope>
    <source>
        <strain evidence="1 2">F435</strain>
    </source>
</reference>
<dbReference type="Proteomes" id="UP000435304">
    <property type="component" value="Unassembled WGS sequence"/>
</dbReference>
<dbReference type="InterPro" id="IPR050490">
    <property type="entry name" value="Bact_solute-bd_prot1"/>
</dbReference>
<accession>A0A6A9UXV9</accession>
<dbReference type="PROSITE" id="PS51318">
    <property type="entry name" value="TAT"/>
    <property type="match status" value="1"/>
</dbReference>
<dbReference type="PROSITE" id="PS51257">
    <property type="entry name" value="PROKAR_LIPOPROTEIN"/>
    <property type="match status" value="1"/>
</dbReference>
<organism evidence="1 2">
    <name type="scientific">Auraticoccus cholistanensis</name>
    <dbReference type="NCBI Taxonomy" id="2656650"/>
    <lineage>
        <taxon>Bacteria</taxon>
        <taxon>Bacillati</taxon>
        <taxon>Actinomycetota</taxon>
        <taxon>Actinomycetes</taxon>
        <taxon>Propionibacteriales</taxon>
        <taxon>Propionibacteriaceae</taxon>
        <taxon>Auraticoccus</taxon>
    </lineage>
</organism>
<dbReference type="InterPro" id="IPR006311">
    <property type="entry name" value="TAT_signal"/>
</dbReference>
<proteinExistence type="predicted"/>
<dbReference type="Gene3D" id="3.40.190.10">
    <property type="entry name" value="Periplasmic binding protein-like II"/>
    <property type="match status" value="1"/>
</dbReference>
<protein>
    <submittedName>
        <fullName evidence="1">Extracellular solute-binding protein</fullName>
    </submittedName>
</protein>
<name>A0A6A9UXV9_9ACTN</name>
<comment type="caution">
    <text evidence="1">The sequence shown here is derived from an EMBL/GenBank/DDBJ whole genome shotgun (WGS) entry which is preliminary data.</text>
</comment>
<sequence>MSTKLSDLRLDRRTLLAVLGAGAGAAGLAACGSPVAGGSGSSPNLRSGFSQAPTTVPSQYQGRTAVLFWAPFTGVNFEALQALFTKFNDSQSDIVAIAESQGGYTDLNKKFTAALQARQVPDIVCFPERQWLQFWQADALAPLDGYFDDQWSLDVYMQNYVQEGTAGGQTYVVPFARSTPLFYFNKTRFVEAGLPEEGPSTWEEFAEMAPELLKLDAGGQPLKPMAFGPDDTWYGQSHIWAWGGQWSSATEATADAGPAREWLSWKKNFIHTDGYGYMAQSSMTDFQTGVAAASHGSTASLRGATEAAQFDIGTAFMLGHDQAAPPVPTGGSGLSVVKAESQERQDACAELFRFLAEPENSAQWHLGTGYLPIVTAAQDTKEVKDQVAADPNFGTALEQVPNAKTADPVAWYQAATVEISAAMAQVYGDGADVDTVVSQLQAKLEDVMSQNQESIQKVLAS</sequence>
<dbReference type="SUPFAM" id="SSF53850">
    <property type="entry name" value="Periplasmic binding protein-like II"/>
    <property type="match status" value="1"/>
</dbReference>
<dbReference type="EMBL" id="WPCU01000006">
    <property type="protein sequence ID" value="MVA76474.1"/>
    <property type="molecule type" value="Genomic_DNA"/>
</dbReference>